<dbReference type="RefSeq" id="WP_204163606.1">
    <property type="nucleotide sequence ID" value="NZ_CP023994.1"/>
</dbReference>
<sequence>MWPRNRKSGDESLEPEETPSNIGEQISIDDDPFPELSTESEPAVDLLAPAAGSLNSALSNINVAEPVWNQWREELAVVGGTSPLIQFVDTPRTRIELTSIHPGGLPSFISGKPTLLSNLIREEFALRNARLAAAAISAKSTEMRSMRSIESVYLALGIAKWTFQDRDYCGPVLLRPMSLRRYGKDFELKLSGQPFLNPQLARALESQLGIALDADSFVALANLDGMFNPLPVIERLRGLTQHLSNFEVEPRLVASSFSDLSAAMVADVQELAHPILDALAGNVTARTRLTNEHKDAVVVGQDERPPATDTLLLDADAEQENIVAEIAAGNSLVVKTLPGTGGTQTIVNAIGVLTGAHKRVLVVGARRSSLDSVVHRLGQVGLDGLTVSPRTLRRDLINAILRNEKATRPNVTDVDDALLRLRKVLLDYRSSLTRKDEVLGVSVLDALEELSRLSLLPTPPSTTARLPRRAIEGLANSRPQAAASLIKAAALGEFRYGPDDSPWYGANFPTPEETTAAHEQAKRLHTTELPKLLERAEEVFSRTKMRPFENLEELGIYLELLVNIRETLDKFLPSVYDRPLTELITATSGRGSGMSGGDRRRLKKLAFEYVRPGANVPDMHEALTEIQQQRVLWQRYVVAGAVPEVPVGVADLLANYDKVLSELVVLDIALGLNGTDNSFAKLPIATLTNKVSGLAAESEVLHNLQERTSLLAHLRELDLDVLLADLSSRHVPEEEVADELELAWWQSVLEGMLTNDKALLSANTTILDRLESDFRLVDDAHASANGGLLAARLAELWKIGLVDLPDEAERLRQSLRGEALSPDEFIALAPRLAKSIAPVWLCSPYEAHLIPDSVSFDAVFLVDAGATTVAENAGAIRRGAAVVVFGDPVTQTPSRFETGMGEFENPLPPVTDADAWHSKSALAQFSGILPARTLTQSYRAGGEDLADVVNRRFYGGKISSLPWAGTFLGHSSLRLHYIADGTGMPDSSTGAVESVDAEVSRVVELVLEHAAERPTESLMVITASPKHAVRVEQSVLSAFARRADLAEFILEDRPEAFAVMTLEQAVAQSRDRVIFSIGYGRTPHGRLLSDFGALALPGGERLLAVGMTRARRSMEIVSCFRPGDIDESRLSDGMRALAEVLSETEKPHTRAENTDAPEPMLVDLAKRLERRGLRVSLNHAGEIALAASFQGRAVAVETDAVLARGSLRESLRLRPEMLRRLGWHYIRIHAFELFADPEAVATRIAALIGVEPQEDDIQTGPIEIPVAAATSTVVVEEAVEEVIDNEIVEEVVSVELTETVVVEEIDGELFIEDVIEESVTVTEVVADSPRSIEPDAITEPIDLPEK</sequence>
<dbReference type="InterPro" id="IPR027417">
    <property type="entry name" value="P-loop_NTPase"/>
</dbReference>
<evidence type="ECO:0000313" key="3">
    <source>
        <dbReference type="Proteomes" id="UP000246894"/>
    </source>
</evidence>
<keyword evidence="3" id="KW-1185">Reference proteome</keyword>
<feature type="region of interest" description="Disordered" evidence="1">
    <location>
        <begin position="1"/>
        <end position="39"/>
    </location>
</feature>
<dbReference type="Gene3D" id="3.40.50.300">
    <property type="entry name" value="P-loop containing nucleotide triphosphate hydrolases"/>
    <property type="match status" value="2"/>
</dbReference>
<proteinExistence type="predicted"/>
<reference evidence="2 3" key="1">
    <citation type="submission" date="2017-10" db="EMBL/GenBank/DDBJ databases">
        <title>Genome of an Actinobacterium that displays light-enhanced growth.</title>
        <authorList>
            <person name="Maresca J.A."/>
            <person name="Hempel P."/>
            <person name="Shevchenko O."/>
            <person name="Miller K.J."/>
            <person name="Hahn M.W."/>
        </authorList>
    </citation>
    <scope>NUCLEOTIDE SEQUENCE [LARGE SCALE GENOMIC DNA]</scope>
    <source>
        <strain evidence="2 3">MWH-Mo1</strain>
    </source>
</reference>
<protein>
    <submittedName>
        <fullName evidence="2">Uncharacterized protein</fullName>
    </submittedName>
</protein>
<dbReference type="Proteomes" id="UP000246894">
    <property type="component" value="Chromosome"/>
</dbReference>
<organism evidence="2 3">
    <name type="scientific">Aurantimicrobium photophilum</name>
    <dbReference type="NCBI Taxonomy" id="1987356"/>
    <lineage>
        <taxon>Bacteria</taxon>
        <taxon>Bacillati</taxon>
        <taxon>Actinomycetota</taxon>
        <taxon>Actinomycetes</taxon>
        <taxon>Micrococcales</taxon>
        <taxon>Microbacteriaceae</taxon>
        <taxon>Aurantimicrobium</taxon>
    </lineage>
</organism>
<name>A0A2Z3RYY8_9MICO</name>
<dbReference type="SUPFAM" id="SSF52540">
    <property type="entry name" value="P-loop containing nucleoside triphosphate hydrolases"/>
    <property type="match status" value="1"/>
</dbReference>
<gene>
    <name evidence="2" type="ORF">AURMO_01405</name>
</gene>
<evidence type="ECO:0000256" key="1">
    <source>
        <dbReference type="SAM" id="MobiDB-lite"/>
    </source>
</evidence>
<dbReference type="KEGG" id="aum:AURMO_01405"/>
<evidence type="ECO:0000313" key="2">
    <source>
        <dbReference type="EMBL" id="AWR21995.1"/>
    </source>
</evidence>
<dbReference type="EMBL" id="CP023994">
    <property type="protein sequence ID" value="AWR21995.1"/>
    <property type="molecule type" value="Genomic_DNA"/>
</dbReference>
<accession>A0A2Z3RYY8</accession>